<evidence type="ECO:0000313" key="1">
    <source>
        <dbReference type="EMBL" id="CAA9389771.1"/>
    </source>
</evidence>
<name>A0A6J4NM42_9CYAN</name>
<proteinExistence type="predicted"/>
<dbReference type="EMBL" id="CADCTY010001833">
    <property type="protein sequence ID" value="CAA9389771.1"/>
    <property type="molecule type" value="Genomic_DNA"/>
</dbReference>
<gene>
    <name evidence="1" type="ORF">AVDCRST_MAG94-5337</name>
</gene>
<sequence>MMSGDGRGGLRDRTCDTDTPLLCNFRPTPYPQGTIVV</sequence>
<protein>
    <submittedName>
        <fullName evidence="1">Uncharacterized protein</fullName>
    </submittedName>
</protein>
<dbReference type="AlphaFoldDB" id="A0A6J4NM42"/>
<reference evidence="1" key="1">
    <citation type="submission" date="2020-02" db="EMBL/GenBank/DDBJ databases">
        <authorList>
            <person name="Meier V. D."/>
        </authorList>
    </citation>
    <scope>NUCLEOTIDE SEQUENCE</scope>
    <source>
        <strain evidence="1">AVDCRST_MAG94</strain>
    </source>
</reference>
<organism evidence="1">
    <name type="scientific">uncultured Leptolyngbya sp</name>
    <dbReference type="NCBI Taxonomy" id="332963"/>
    <lineage>
        <taxon>Bacteria</taxon>
        <taxon>Bacillati</taxon>
        <taxon>Cyanobacteriota</taxon>
        <taxon>Cyanophyceae</taxon>
        <taxon>Leptolyngbyales</taxon>
        <taxon>Leptolyngbyaceae</taxon>
        <taxon>Leptolyngbya group</taxon>
        <taxon>Leptolyngbya</taxon>
        <taxon>environmental samples</taxon>
    </lineage>
</organism>
<accession>A0A6J4NM42</accession>